<dbReference type="AlphaFoldDB" id="V5ES66"/>
<dbReference type="Proteomes" id="UP000030675">
    <property type="component" value="Unassembled WGS sequence"/>
</dbReference>
<name>V5ES66_PHOLE</name>
<evidence type="ECO:0000313" key="2">
    <source>
        <dbReference type="Proteomes" id="UP000030675"/>
    </source>
</evidence>
<proteinExistence type="predicted"/>
<dbReference type="RefSeq" id="WP_023935529.1">
    <property type="nucleotide sequence ID" value="NZ_DF196823.1"/>
</dbReference>
<reference evidence="2" key="1">
    <citation type="submission" date="2012-12" db="EMBL/GenBank/DDBJ databases">
        <title>Genome Sequence of Photobacterium leiognathi lrivu.4.1.</title>
        <authorList>
            <person name="Urbanczyk H."/>
            <person name="Ogura Y."/>
            <person name="Hayashi T."/>
            <person name="Dunlap P.V."/>
        </authorList>
    </citation>
    <scope>NUCLEOTIDE SEQUENCE [LARGE SCALE GENOMIC DNA]</scope>
    <source>
        <strain evidence="2">lrivu.4.1</strain>
    </source>
</reference>
<evidence type="ECO:0000313" key="1">
    <source>
        <dbReference type="EMBL" id="GAD32616.1"/>
    </source>
</evidence>
<organism evidence="1 2">
    <name type="scientific">Photobacterium leiognathi lrivu.4.1</name>
    <dbReference type="NCBI Taxonomy" id="1248232"/>
    <lineage>
        <taxon>Bacteria</taxon>
        <taxon>Pseudomonadati</taxon>
        <taxon>Pseudomonadota</taxon>
        <taxon>Gammaproteobacteria</taxon>
        <taxon>Vibrionales</taxon>
        <taxon>Vibrionaceae</taxon>
        <taxon>Photobacterium</taxon>
    </lineage>
</organism>
<sequence length="98" mass="11400">MTQEEKHQHWINIISNQQESGLSVPQFCKQHDINYATFHYWLKKLKQTDEEQIVHQVIMNDSSPLDSVVVVYLPNGLKVELPTSLSLAQIQTWLKALQ</sequence>
<dbReference type="NCBIfam" id="NF047593">
    <property type="entry name" value="IS66_ISAeme5_TnpA"/>
    <property type="match status" value="1"/>
</dbReference>
<dbReference type="EMBL" id="DF196823">
    <property type="protein sequence ID" value="GAD32616.1"/>
    <property type="molecule type" value="Genomic_DNA"/>
</dbReference>
<accession>V5ES66</accession>
<dbReference type="HOGENOM" id="CLU_151804_4_2_6"/>
<gene>
    <name evidence="1" type="ORF">PLEI_4295</name>
</gene>
<protein>
    <submittedName>
        <fullName evidence="1">Putative transposase</fullName>
    </submittedName>
</protein>
<dbReference type="eggNOG" id="COG2963">
    <property type="taxonomic scope" value="Bacteria"/>
</dbReference>